<comment type="caution">
    <text evidence="2">The sequence shown here is derived from an EMBL/GenBank/DDBJ whole genome shotgun (WGS) entry which is preliminary data.</text>
</comment>
<dbReference type="PANTHER" id="PTHR31912:SF34">
    <property type="entry name" value="NOTOCHORD-RELATED PROTEIN"/>
    <property type="match status" value="1"/>
</dbReference>
<dbReference type="Proteomes" id="UP001219518">
    <property type="component" value="Unassembled WGS sequence"/>
</dbReference>
<dbReference type="AlphaFoldDB" id="A0AAE1GWJ3"/>
<keyword evidence="5" id="KW-1185">Reference proteome</keyword>
<feature type="region of interest" description="Disordered" evidence="1">
    <location>
        <begin position="61"/>
        <end position="115"/>
    </location>
</feature>
<evidence type="ECO:0000313" key="4">
    <source>
        <dbReference type="EMBL" id="KAK3917983.1"/>
    </source>
</evidence>
<feature type="compositionally biased region" description="Basic and acidic residues" evidence="1">
    <location>
        <begin position="86"/>
        <end position="97"/>
    </location>
</feature>
<evidence type="ECO:0000256" key="1">
    <source>
        <dbReference type="SAM" id="MobiDB-lite"/>
    </source>
</evidence>
<gene>
    <name evidence="4" type="ORF">KUF71_007386</name>
    <name evidence="2" type="ORF">KUF71_020341</name>
    <name evidence="3" type="ORF">KUF71_020831</name>
</gene>
<sequence length="910" mass="103933">MGIFCHKCDCNIKGGIDTFNEHLKLRGHNVPFFCSEGECDRTRIEHKNSFIRHLKNFHEREIRSSDSEESDEDNSSNEQRSSQQDSHNDEEYHNQEHDDNESLVSSESLEEGRNCQTEVELEKIAARYTMDLKKNGNVTDKAIDAVIQETTALLGKVLKFAVDKIRANLNEGRGEILDESVIDKSLDVFIGDPFYRLQTKEERLLYYRNFFGYIAPEPKFVGKYRYENRFDRKKNCTIQKQIPCNFQQISMIETLTAIVNNPMLFKLIQEEKKSSDGRMRSYLDGEKGRSHPVIAKYPNIIRLTWHGDDFENVNAEGAKTIIHKLVALHFLIQNLPAEENSRLRALHLLSYAYRVDLNKGEGIDVLLDSLFQELEQLQSEEGVPIMKCGEPFTLRAILVNCMGDAAAAHEMLGLLPPAANCFCWLCTVNRQDLHSNIFARGEKRTSELHNSHLQAIERLGPPAQKYYGIERQSTLITSSKHAEFPQAFIRDCMHDILKGIGPMELKLSLHEYVAKKKYFDSDFVNARLGSFIYGPADSKNKPSANFSDKSLSVITSYGLRQSAAQTWLLIQVFPFLFGSKVPDGDPHMRLIVLLKRMCEIIFSPVFSPHDIETLENLIFQHHSLFSLLYPPTQGNVEEGAGSSENNAEYVEDGGSEEEDDSEVDDPGIERTQPVKQNVAIQKKKKVVRPINKHHHILEYPDIMREFGPIVHYWCMRMEGKFALPERYASICGNFKDLPSTLADLHQTKHAADFMDWTCPVRDEITFSLSHVTSVEDIGHLDSFLQAGIERETVIEKLTSVTVGGFVYSPELYIVLPFQDNNMPLFGRIVFPFRAEGKFYVAFQNTELVTYDHKFGAYHVKNLSDRSLNVLLLKNLPPCRPMTAWTPYGSTSLYLSPRTYTFSDFVPPEDA</sequence>
<reference evidence="2" key="1">
    <citation type="submission" date="2021-07" db="EMBL/GenBank/DDBJ databases">
        <authorList>
            <person name="Catto M.A."/>
            <person name="Jacobson A."/>
            <person name="Kennedy G."/>
            <person name="Labadie P."/>
            <person name="Hunt B.G."/>
            <person name="Srinivasan R."/>
        </authorList>
    </citation>
    <scope>NUCLEOTIDE SEQUENCE</scope>
    <source>
        <strain evidence="2">PL_HMW_Pooled</strain>
        <tissue evidence="2">Head</tissue>
    </source>
</reference>
<evidence type="ECO:0000313" key="2">
    <source>
        <dbReference type="EMBL" id="KAK3910527.1"/>
    </source>
</evidence>
<accession>A0AAE1GWJ3</accession>
<dbReference type="EMBL" id="JAHWGI010000833">
    <property type="protein sequence ID" value="KAK3917983.1"/>
    <property type="molecule type" value="Genomic_DNA"/>
</dbReference>
<feature type="region of interest" description="Disordered" evidence="1">
    <location>
        <begin position="635"/>
        <end position="675"/>
    </location>
</feature>
<dbReference type="EMBL" id="JAHWGI010000171">
    <property type="protein sequence ID" value="KAK3910527.1"/>
    <property type="molecule type" value="Genomic_DNA"/>
</dbReference>
<dbReference type="PANTHER" id="PTHR31912">
    <property type="entry name" value="IP13529P"/>
    <property type="match status" value="1"/>
</dbReference>
<name>A0AAE1GWJ3_9NEOP</name>
<dbReference type="EMBL" id="JAHWGI010000227">
    <property type="protein sequence ID" value="KAK3911127.1"/>
    <property type="molecule type" value="Genomic_DNA"/>
</dbReference>
<evidence type="ECO:0000313" key="5">
    <source>
        <dbReference type="Proteomes" id="UP001219518"/>
    </source>
</evidence>
<feature type="compositionally biased region" description="Acidic residues" evidence="1">
    <location>
        <begin position="649"/>
        <end position="666"/>
    </location>
</feature>
<reference evidence="2" key="2">
    <citation type="journal article" date="2023" name="BMC Genomics">
        <title>Pest status, molecular evolution, and epigenetic factors derived from the genome assembly of Frankliniella fusca, a thysanopteran phytovirus vector.</title>
        <authorList>
            <person name="Catto M.A."/>
            <person name="Labadie P.E."/>
            <person name="Jacobson A.L."/>
            <person name="Kennedy G.G."/>
            <person name="Srinivasan R."/>
            <person name="Hunt B.G."/>
        </authorList>
    </citation>
    <scope>NUCLEOTIDE SEQUENCE</scope>
    <source>
        <strain evidence="2">PL_HMW_Pooled</strain>
    </source>
</reference>
<organism evidence="2 5">
    <name type="scientific">Frankliniella fusca</name>
    <dbReference type="NCBI Taxonomy" id="407009"/>
    <lineage>
        <taxon>Eukaryota</taxon>
        <taxon>Metazoa</taxon>
        <taxon>Ecdysozoa</taxon>
        <taxon>Arthropoda</taxon>
        <taxon>Hexapoda</taxon>
        <taxon>Insecta</taxon>
        <taxon>Pterygota</taxon>
        <taxon>Neoptera</taxon>
        <taxon>Paraneoptera</taxon>
        <taxon>Thysanoptera</taxon>
        <taxon>Terebrantia</taxon>
        <taxon>Thripoidea</taxon>
        <taxon>Thripidae</taxon>
        <taxon>Frankliniella</taxon>
    </lineage>
</organism>
<evidence type="ECO:0000313" key="3">
    <source>
        <dbReference type="EMBL" id="KAK3911127.1"/>
    </source>
</evidence>
<proteinExistence type="predicted"/>
<feature type="compositionally biased region" description="Low complexity" evidence="1">
    <location>
        <begin position="76"/>
        <end position="85"/>
    </location>
</feature>
<protein>
    <submittedName>
        <fullName evidence="2">INO80 complex subunit 1</fullName>
    </submittedName>
</protein>